<dbReference type="STRING" id="205917.A0A4Y9YWN9"/>
<dbReference type="Gene3D" id="2.60.40.790">
    <property type="match status" value="1"/>
</dbReference>
<reference evidence="8 9" key="1">
    <citation type="submission" date="2019-02" db="EMBL/GenBank/DDBJ databases">
        <title>Genome sequencing of the rare red list fungi Dentipellis fragilis.</title>
        <authorList>
            <person name="Buettner E."/>
            <person name="Kellner H."/>
        </authorList>
    </citation>
    <scope>NUCLEOTIDE SEQUENCE [LARGE SCALE GENOMIC DNA]</scope>
    <source>
        <strain evidence="8 9">DSM 105465</strain>
    </source>
</reference>
<dbReference type="Pfam" id="PF04969">
    <property type="entry name" value="CS"/>
    <property type="match status" value="1"/>
</dbReference>
<dbReference type="InterPro" id="IPR008978">
    <property type="entry name" value="HSP20-like_chaperone"/>
</dbReference>
<evidence type="ECO:0000256" key="5">
    <source>
        <dbReference type="ARBA" id="ARBA00023242"/>
    </source>
</evidence>
<proteinExistence type="predicted"/>
<evidence type="ECO:0000256" key="2">
    <source>
        <dbReference type="ARBA" id="ARBA00004496"/>
    </source>
</evidence>
<dbReference type="EMBL" id="SEOQ01000223">
    <property type="protein sequence ID" value="TFY66725.1"/>
    <property type="molecule type" value="Genomic_DNA"/>
</dbReference>
<evidence type="ECO:0000259" key="7">
    <source>
        <dbReference type="Pfam" id="PF04969"/>
    </source>
</evidence>
<dbReference type="GO" id="GO:0005737">
    <property type="term" value="C:cytoplasm"/>
    <property type="evidence" value="ECO:0007669"/>
    <property type="project" value="UniProtKB-SubCell"/>
</dbReference>
<keyword evidence="9" id="KW-1185">Reference proteome</keyword>
<evidence type="ECO:0000256" key="3">
    <source>
        <dbReference type="ARBA" id="ARBA00018915"/>
    </source>
</evidence>
<evidence type="ECO:0000256" key="1">
    <source>
        <dbReference type="ARBA" id="ARBA00004123"/>
    </source>
</evidence>
<feature type="region of interest" description="Disordered" evidence="6">
    <location>
        <begin position="272"/>
        <end position="313"/>
    </location>
</feature>
<comment type="subcellular location">
    <subcellularLocation>
        <location evidence="2">Cytoplasm</location>
    </subcellularLocation>
    <subcellularLocation>
        <location evidence="1">Nucleus</location>
    </subcellularLocation>
</comment>
<evidence type="ECO:0000313" key="8">
    <source>
        <dbReference type="EMBL" id="TFY66725.1"/>
    </source>
</evidence>
<sequence length="623" mass="67882">MLGYSPNRSLLNPKFDGYKLHAVSQEDVVAAYPLEYKPTQSTVSARAPVSFQEVQSRIRHNHLSVSPEGSMAVYVDSEFRVILIDLHSEPLSPVFTVLYDIPQPMQTSSTEAFQKEYPSAVFLTSHIVFASDGNGTLYTLNIGPDGACHVVGTYDIPVNAAENISVSSPPFRIHSAVHTSDDTAVVLLSARRCDRSEEAKLTRGPGNWKGPQVEFDIYAARFKFPLSGPGDDILPMDIVWHRRGADVPSYTTYDPTLRAFLLTGASVYRPRHEAQPSTYNPTPDEIAPIPSKDENLDAPSHPRGPPKPPPYAWTQDGTEVTLAFPLPALTDKANVNVHFSSHTLTVLVSGNSTESSPLPRYTATRPLGPHHAHHELLDQNEGTRWPQVFEPVPNVQIEEVTETMDPSELYNIREHLEKYTAALHEGTDASGLGIGTGVSTLEGDMEEDVDAESGNLVRLTWVSEDGSTPAWAKEQAENLVDILSLPLPGTSGVSFVVRHTVDGLVYTLTAESGTPVWKHTNTFSALAFVLASKRDRRFTYHEPSKAVHAFESGSADYGGHLYAYMSAPPGERQAKEAILKVGGGDSGSILGVGAVQDSRGQLVVLCLCEGELIILRDILNDGN</sequence>
<evidence type="ECO:0000256" key="6">
    <source>
        <dbReference type="SAM" id="MobiDB-lite"/>
    </source>
</evidence>
<keyword evidence="4" id="KW-0963">Cytoplasm</keyword>
<dbReference type="GO" id="GO:0005634">
    <property type="term" value="C:nucleus"/>
    <property type="evidence" value="ECO:0007669"/>
    <property type="project" value="UniProtKB-SubCell"/>
</dbReference>
<name>A0A4Y9YWN9_9AGAM</name>
<dbReference type="PANTHER" id="PTHR21664:SF1">
    <property type="entry name" value="NUDC DOMAIN-CONTAINING PROTEIN 1"/>
    <property type="match status" value="1"/>
</dbReference>
<accession>A0A4Y9YWN9</accession>
<dbReference type="AlphaFoldDB" id="A0A4Y9YWN9"/>
<dbReference type="SUPFAM" id="SSF49764">
    <property type="entry name" value="HSP20-like chaperones"/>
    <property type="match status" value="1"/>
</dbReference>
<dbReference type="OrthoDB" id="428655at2759"/>
<protein>
    <recommendedName>
        <fullName evidence="3">NudC domain-containing protein 1</fullName>
    </recommendedName>
</protein>
<keyword evidence="5" id="KW-0539">Nucleus</keyword>
<evidence type="ECO:0000256" key="4">
    <source>
        <dbReference type="ARBA" id="ARBA00022490"/>
    </source>
</evidence>
<dbReference type="InterPro" id="IPR007052">
    <property type="entry name" value="CS_dom"/>
</dbReference>
<feature type="domain" description="CS" evidence="7">
    <location>
        <begin position="309"/>
        <end position="351"/>
    </location>
</feature>
<evidence type="ECO:0000313" key="9">
    <source>
        <dbReference type="Proteomes" id="UP000298327"/>
    </source>
</evidence>
<organism evidence="8 9">
    <name type="scientific">Dentipellis fragilis</name>
    <dbReference type="NCBI Taxonomy" id="205917"/>
    <lineage>
        <taxon>Eukaryota</taxon>
        <taxon>Fungi</taxon>
        <taxon>Dikarya</taxon>
        <taxon>Basidiomycota</taxon>
        <taxon>Agaricomycotina</taxon>
        <taxon>Agaricomycetes</taxon>
        <taxon>Russulales</taxon>
        <taxon>Hericiaceae</taxon>
        <taxon>Dentipellis</taxon>
    </lineage>
</organism>
<gene>
    <name evidence="8" type="ORF">EVG20_g4372</name>
</gene>
<comment type="caution">
    <text evidence="8">The sequence shown here is derived from an EMBL/GenBank/DDBJ whole genome shotgun (WGS) entry which is preliminary data.</text>
</comment>
<dbReference type="InterPro" id="IPR037895">
    <property type="entry name" value="NUDCD1"/>
</dbReference>
<feature type="compositionally biased region" description="Pro residues" evidence="6">
    <location>
        <begin position="302"/>
        <end position="311"/>
    </location>
</feature>
<dbReference type="Proteomes" id="UP000298327">
    <property type="component" value="Unassembled WGS sequence"/>
</dbReference>
<dbReference type="PANTHER" id="PTHR21664">
    <property type="entry name" value="CHRONIC MYELOGENOUS LEUKEMIA TUMOR ANTIGEN 66"/>
    <property type="match status" value="1"/>
</dbReference>